<proteinExistence type="predicted"/>
<dbReference type="STRING" id="1776384.GCA_900086585_02696"/>
<organism evidence="5 6">
    <name type="scientific">Emergencia timonensis</name>
    <dbReference type="NCBI Taxonomy" id="1776384"/>
    <lineage>
        <taxon>Bacteria</taxon>
        <taxon>Bacillati</taxon>
        <taxon>Bacillota</taxon>
        <taxon>Clostridia</taxon>
        <taxon>Peptostreptococcales</taxon>
        <taxon>Anaerovoracaceae</taxon>
        <taxon>Emergencia</taxon>
    </lineage>
</organism>
<dbReference type="PROSITE" id="PS00486">
    <property type="entry name" value="DNA_MISMATCH_REPAIR_2"/>
    <property type="match status" value="1"/>
</dbReference>
<dbReference type="NCBIfam" id="TIGR01069">
    <property type="entry name" value="mutS2"/>
    <property type="match status" value="1"/>
</dbReference>
<keyword evidence="6" id="KW-1185">Reference proteome</keyword>
<evidence type="ECO:0000256" key="1">
    <source>
        <dbReference type="ARBA" id="ARBA00022741"/>
    </source>
</evidence>
<dbReference type="GO" id="GO:0030983">
    <property type="term" value="F:mismatched DNA binding"/>
    <property type="evidence" value="ECO:0007669"/>
    <property type="project" value="InterPro"/>
</dbReference>
<gene>
    <name evidence="5" type="ORF">DW099_02070</name>
</gene>
<evidence type="ECO:0000313" key="6">
    <source>
        <dbReference type="Proteomes" id="UP000284841"/>
    </source>
</evidence>
<dbReference type="InterPro" id="IPR007696">
    <property type="entry name" value="DNA_mismatch_repair_MutS_core"/>
</dbReference>
<dbReference type="GO" id="GO:0006298">
    <property type="term" value="P:mismatch repair"/>
    <property type="evidence" value="ECO:0007669"/>
    <property type="project" value="InterPro"/>
</dbReference>
<dbReference type="RefSeq" id="WP_118333494.1">
    <property type="nucleotide sequence ID" value="NZ_AP025567.1"/>
</dbReference>
<dbReference type="Proteomes" id="UP000284841">
    <property type="component" value="Unassembled WGS sequence"/>
</dbReference>
<dbReference type="Pfam" id="PF00488">
    <property type="entry name" value="MutS_V"/>
    <property type="match status" value="1"/>
</dbReference>
<keyword evidence="3" id="KW-0238">DNA-binding</keyword>
<sequence>MSKNPHYEALGFYHIIEKLKELALSEQAKAVLDRLEPFMKEEQCISKMKETTAARKVLDTCGTPPLVSMNGMEEALKQAEIGAMLTTGQLVTVSKFAASCGRMAKYLQRGEILDQAMGAYGRSIGDLSELQSEIDHSVQEERVYDDASPALRNLRRKQEHVEGQIKEKLNHVLKSRSKYLAEQCIVSRNGRFVLPVQRRYQSQFGGTVIEVSGKGSTVFMEPSSVSKLQSELAELSIEEDNEVRRILYTLTAMVSEQEPVIRRNMEAMEILDVLFAKGALSAAMGARPVEIGCERRLDIRQGRHPLLDPATCVPLDLKMEESLTGIIITGPNTGGKTVAIKTAGLLSLMAQCGLHIPCEEGSYIAMQDGYWCDIGDSQNISQNLSTFSGHITNVIRILESASPDSLVILDELGSGTDPAEGMGIAVAVLDELRLRKCMFLVTTHYPQVKSYARQKENVIGARMAFDRDSLQPLYRLELGKSGESCALDIAKRLGLASHLLDRAYYEVYGHRSEDFASECGSMAAPKSRLVRKSDPKKATDVRSKFKMGDSVLVLPEKEIGIVYKPADENGDVTVQVKGKKRKVKHNRLQLKVAAEALYPPDYDFSIIFDSVENRKARHQLDRGSRDEAVIEYEE</sequence>
<dbReference type="GO" id="GO:0004519">
    <property type="term" value="F:endonuclease activity"/>
    <property type="evidence" value="ECO:0007669"/>
    <property type="project" value="InterPro"/>
</dbReference>
<dbReference type="InterPro" id="IPR045076">
    <property type="entry name" value="MutS"/>
</dbReference>
<dbReference type="OrthoDB" id="9808166at2"/>
<dbReference type="SMART" id="SM00533">
    <property type="entry name" value="MUTSd"/>
    <property type="match status" value="1"/>
</dbReference>
<dbReference type="GO" id="GO:0140664">
    <property type="term" value="F:ATP-dependent DNA damage sensor activity"/>
    <property type="evidence" value="ECO:0007669"/>
    <property type="project" value="InterPro"/>
</dbReference>
<dbReference type="InterPro" id="IPR000432">
    <property type="entry name" value="DNA_mismatch_repair_MutS_C"/>
</dbReference>
<name>A0A415E6I9_9FIRM</name>
<evidence type="ECO:0000256" key="2">
    <source>
        <dbReference type="ARBA" id="ARBA00022840"/>
    </source>
</evidence>
<dbReference type="AlphaFoldDB" id="A0A415E6I9"/>
<dbReference type="GO" id="GO:0045910">
    <property type="term" value="P:negative regulation of DNA recombination"/>
    <property type="evidence" value="ECO:0007669"/>
    <property type="project" value="InterPro"/>
</dbReference>
<dbReference type="SUPFAM" id="SSF52540">
    <property type="entry name" value="P-loop containing nucleoside triphosphate hydrolases"/>
    <property type="match status" value="1"/>
</dbReference>
<dbReference type="PANTHER" id="PTHR11361">
    <property type="entry name" value="DNA MISMATCH REPAIR PROTEIN MUTS FAMILY MEMBER"/>
    <property type="match status" value="1"/>
</dbReference>
<dbReference type="Gene3D" id="3.40.50.300">
    <property type="entry name" value="P-loop containing nucleotide triphosphate hydrolases"/>
    <property type="match status" value="1"/>
</dbReference>
<evidence type="ECO:0000256" key="3">
    <source>
        <dbReference type="ARBA" id="ARBA00023125"/>
    </source>
</evidence>
<accession>A0A415E6I9</accession>
<evidence type="ECO:0000259" key="4">
    <source>
        <dbReference type="PROSITE" id="PS00486"/>
    </source>
</evidence>
<dbReference type="InterPro" id="IPR005747">
    <property type="entry name" value="MutS2"/>
</dbReference>
<dbReference type="EMBL" id="QRMS01000001">
    <property type="protein sequence ID" value="RHJ89386.1"/>
    <property type="molecule type" value="Genomic_DNA"/>
</dbReference>
<dbReference type="InterPro" id="IPR036187">
    <property type="entry name" value="DNA_mismatch_repair_MutS_sf"/>
</dbReference>
<keyword evidence="1" id="KW-0547">Nucleotide-binding</keyword>
<feature type="domain" description="DNA mismatch repair proteins mutS family" evidence="4">
    <location>
        <begin position="405"/>
        <end position="421"/>
    </location>
</feature>
<evidence type="ECO:0000313" key="5">
    <source>
        <dbReference type="EMBL" id="RHJ89386.1"/>
    </source>
</evidence>
<protein>
    <submittedName>
        <fullName evidence="5">DNA mismatch repair protein MutS</fullName>
    </submittedName>
</protein>
<dbReference type="SUPFAM" id="SSF48334">
    <property type="entry name" value="DNA repair protein MutS, domain III"/>
    <property type="match status" value="1"/>
</dbReference>
<dbReference type="SMART" id="SM00534">
    <property type="entry name" value="MUTSac"/>
    <property type="match status" value="1"/>
</dbReference>
<keyword evidence="2" id="KW-0067">ATP-binding</keyword>
<dbReference type="GO" id="GO:0016887">
    <property type="term" value="F:ATP hydrolysis activity"/>
    <property type="evidence" value="ECO:0007669"/>
    <property type="project" value="InterPro"/>
</dbReference>
<dbReference type="PANTHER" id="PTHR11361:SF14">
    <property type="entry name" value="DNA MISMATCH REPAIR PROTEIN MUTS, TYPE 2"/>
    <property type="match status" value="1"/>
</dbReference>
<reference evidence="5 6" key="1">
    <citation type="submission" date="2018-08" db="EMBL/GenBank/DDBJ databases">
        <title>A genome reference for cultivated species of the human gut microbiota.</title>
        <authorList>
            <person name="Zou Y."/>
            <person name="Xue W."/>
            <person name="Luo G."/>
        </authorList>
    </citation>
    <scope>NUCLEOTIDE SEQUENCE [LARGE SCALE GENOMIC DNA]</scope>
    <source>
        <strain evidence="5 6">AM07-24</strain>
    </source>
</reference>
<dbReference type="InterPro" id="IPR027417">
    <property type="entry name" value="P-loop_NTPase"/>
</dbReference>
<dbReference type="GO" id="GO:0005524">
    <property type="term" value="F:ATP binding"/>
    <property type="evidence" value="ECO:0007669"/>
    <property type="project" value="UniProtKB-KW"/>
</dbReference>
<dbReference type="PIRSF" id="PIRSF005814">
    <property type="entry name" value="MutS_YshD"/>
    <property type="match status" value="1"/>
</dbReference>
<comment type="caution">
    <text evidence="5">The sequence shown here is derived from an EMBL/GenBank/DDBJ whole genome shotgun (WGS) entry which is preliminary data.</text>
</comment>